<accession>A0A0F9KGT2</accession>
<dbReference type="AlphaFoldDB" id="A0A0F9KGT2"/>
<evidence type="ECO:0000313" key="1">
    <source>
        <dbReference type="EMBL" id="KKM73941.1"/>
    </source>
</evidence>
<comment type="caution">
    <text evidence="1">The sequence shown here is derived from an EMBL/GenBank/DDBJ whole genome shotgun (WGS) entry which is preliminary data.</text>
</comment>
<proteinExistence type="predicted"/>
<dbReference type="EMBL" id="LAZR01009220">
    <property type="protein sequence ID" value="KKM73941.1"/>
    <property type="molecule type" value="Genomic_DNA"/>
</dbReference>
<name>A0A0F9KGT2_9ZZZZ</name>
<gene>
    <name evidence="1" type="ORF">LCGC14_1405360</name>
</gene>
<reference evidence="1" key="1">
    <citation type="journal article" date="2015" name="Nature">
        <title>Complex archaea that bridge the gap between prokaryotes and eukaryotes.</title>
        <authorList>
            <person name="Spang A."/>
            <person name="Saw J.H."/>
            <person name="Jorgensen S.L."/>
            <person name="Zaremba-Niedzwiedzka K."/>
            <person name="Martijn J."/>
            <person name="Lind A.E."/>
            <person name="van Eijk R."/>
            <person name="Schleper C."/>
            <person name="Guy L."/>
            <person name="Ettema T.J."/>
        </authorList>
    </citation>
    <scope>NUCLEOTIDE SEQUENCE</scope>
</reference>
<evidence type="ECO:0008006" key="2">
    <source>
        <dbReference type="Google" id="ProtNLM"/>
    </source>
</evidence>
<protein>
    <recommendedName>
        <fullName evidence="2">DUF3168 domain-containing protein</fullName>
    </recommendedName>
</protein>
<organism evidence="1">
    <name type="scientific">marine sediment metagenome</name>
    <dbReference type="NCBI Taxonomy" id="412755"/>
    <lineage>
        <taxon>unclassified sequences</taxon>
        <taxon>metagenomes</taxon>
        <taxon>ecological metagenomes</taxon>
    </lineage>
</organism>
<sequence>MSVDITYGLKAFLLANEALTDLVSERVFGLELPDSQASIMPIKSVVISPSGGPPLTGGYAAVTAQTFDMFSYGENPYECQRVRSVVFDALKALRREVSVGVLIHWCEPAGGFANMRDPDTKWPINFQSFQAFYAETAAV</sequence>